<gene>
    <name evidence="2" type="ORF">NW768_001028</name>
</gene>
<dbReference type="EMBL" id="JAOQBH010000002">
    <property type="protein sequence ID" value="KAJ4139687.1"/>
    <property type="molecule type" value="Genomic_DNA"/>
</dbReference>
<dbReference type="Gene3D" id="3.40.630.10">
    <property type="entry name" value="Zn peptidases"/>
    <property type="match status" value="1"/>
</dbReference>
<comment type="caution">
    <text evidence="2">The sequence shown here is derived from an EMBL/GenBank/DDBJ whole genome shotgun (WGS) entry which is preliminary data.</text>
</comment>
<accession>A0ABQ8RPA3</accession>
<protein>
    <recommendedName>
        <fullName evidence="4">Amidohydrolase</fullName>
    </recommendedName>
</protein>
<reference evidence="2" key="1">
    <citation type="submission" date="2022-09" db="EMBL/GenBank/DDBJ databases">
        <title>Fusarium specimens isolated from Avocado Roots.</title>
        <authorList>
            <person name="Stajich J."/>
            <person name="Roper C."/>
            <person name="Heimlech-Rivalta G."/>
        </authorList>
    </citation>
    <scope>NUCLEOTIDE SEQUENCE</scope>
    <source>
        <strain evidence="2">CF00095</strain>
    </source>
</reference>
<dbReference type="PANTHER" id="PTHR30575">
    <property type="entry name" value="PEPTIDASE M20"/>
    <property type="match status" value="1"/>
</dbReference>
<evidence type="ECO:0000313" key="2">
    <source>
        <dbReference type="EMBL" id="KAJ4139687.1"/>
    </source>
</evidence>
<dbReference type="Proteomes" id="UP001152024">
    <property type="component" value="Unassembled WGS sequence"/>
</dbReference>
<evidence type="ECO:0000256" key="1">
    <source>
        <dbReference type="SAM" id="SignalP"/>
    </source>
</evidence>
<dbReference type="SUPFAM" id="SSF53187">
    <property type="entry name" value="Zn-dependent exopeptidases"/>
    <property type="match status" value="1"/>
</dbReference>
<dbReference type="InterPro" id="IPR052030">
    <property type="entry name" value="Peptidase_M20/M20A_hydrolases"/>
</dbReference>
<feature type="chain" id="PRO_5047402308" description="Amidohydrolase" evidence="1">
    <location>
        <begin position="18"/>
        <end position="187"/>
    </location>
</feature>
<dbReference type="PANTHER" id="PTHR30575:SF0">
    <property type="entry name" value="XAA-ARG DIPEPTIDASE"/>
    <property type="match status" value="1"/>
</dbReference>
<feature type="signal peptide" evidence="1">
    <location>
        <begin position="1"/>
        <end position="17"/>
    </location>
</feature>
<name>A0ABQ8RPA3_FUSEQ</name>
<evidence type="ECO:0000313" key="3">
    <source>
        <dbReference type="Proteomes" id="UP001152024"/>
    </source>
</evidence>
<sequence>MKPSFIAIFALSNLVQALDLTTLTHFLSQRANAEFPTLKKMGQDIYHNSELGRAEFHAHDLAVNHLSSLHGWKVTPHAYGLETAYSFYDALTGINGGAAHACGHNLIATNAWTVGILASQALVYFNIPGILQIVGCSDEENASGKHDLEVNGAFDNFELDFMARPTSANSVQVMEGQTVKCSISAFS</sequence>
<keyword evidence="1" id="KW-0732">Signal</keyword>
<keyword evidence="3" id="KW-1185">Reference proteome</keyword>
<evidence type="ECO:0008006" key="4">
    <source>
        <dbReference type="Google" id="ProtNLM"/>
    </source>
</evidence>
<proteinExistence type="predicted"/>
<organism evidence="2 3">
    <name type="scientific">Fusarium equiseti</name>
    <name type="common">Fusarium scirpi</name>
    <dbReference type="NCBI Taxonomy" id="61235"/>
    <lineage>
        <taxon>Eukaryota</taxon>
        <taxon>Fungi</taxon>
        <taxon>Dikarya</taxon>
        <taxon>Ascomycota</taxon>
        <taxon>Pezizomycotina</taxon>
        <taxon>Sordariomycetes</taxon>
        <taxon>Hypocreomycetidae</taxon>
        <taxon>Hypocreales</taxon>
        <taxon>Nectriaceae</taxon>
        <taxon>Fusarium</taxon>
        <taxon>Fusarium incarnatum-equiseti species complex</taxon>
    </lineage>
</organism>